<sequence length="56" mass="6319">MILREQTRRGVSCCFREVIKTMIRGSGVSAHTIFDDETDDVLSTNGFNCVKNQNKP</sequence>
<reference evidence="2" key="1">
    <citation type="submission" date="2015-07" db="EMBL/GenBank/DDBJ databases">
        <title>Genome sequencing of Sunxiuqinia dokdonensis strain SK.</title>
        <authorList>
            <person name="Ahn S."/>
            <person name="Kim B.-C."/>
        </authorList>
    </citation>
    <scope>NUCLEOTIDE SEQUENCE [LARGE SCALE GENOMIC DNA]</scope>
    <source>
        <strain evidence="2">SK</strain>
    </source>
</reference>
<dbReference type="Proteomes" id="UP000036958">
    <property type="component" value="Unassembled WGS sequence"/>
</dbReference>
<accession>A0A0L8V6A0</accession>
<evidence type="ECO:0000313" key="1">
    <source>
        <dbReference type="EMBL" id="KOH43883.1"/>
    </source>
</evidence>
<proteinExistence type="predicted"/>
<organism evidence="1 2">
    <name type="scientific">Sunxiuqinia dokdonensis</name>
    <dbReference type="NCBI Taxonomy" id="1409788"/>
    <lineage>
        <taxon>Bacteria</taxon>
        <taxon>Pseudomonadati</taxon>
        <taxon>Bacteroidota</taxon>
        <taxon>Bacteroidia</taxon>
        <taxon>Marinilabiliales</taxon>
        <taxon>Prolixibacteraceae</taxon>
        <taxon>Sunxiuqinia</taxon>
    </lineage>
</organism>
<evidence type="ECO:0000313" key="2">
    <source>
        <dbReference type="Proteomes" id="UP000036958"/>
    </source>
</evidence>
<comment type="caution">
    <text evidence="1">The sequence shown here is derived from an EMBL/GenBank/DDBJ whole genome shotgun (WGS) entry which is preliminary data.</text>
</comment>
<dbReference type="EMBL" id="LGIA01000176">
    <property type="protein sequence ID" value="KOH43883.1"/>
    <property type="molecule type" value="Genomic_DNA"/>
</dbReference>
<dbReference type="STRING" id="1409788.NC99_33790"/>
<keyword evidence="2" id="KW-1185">Reference proteome</keyword>
<protein>
    <submittedName>
        <fullName evidence="1">Uncharacterized protein</fullName>
    </submittedName>
</protein>
<name>A0A0L8V6A0_9BACT</name>
<gene>
    <name evidence="1" type="ORF">NC99_33790</name>
</gene>
<dbReference type="AlphaFoldDB" id="A0A0L8V6A0"/>